<dbReference type="InterPro" id="IPR019734">
    <property type="entry name" value="TPR_rpt"/>
</dbReference>
<dbReference type="RefSeq" id="WP_163660806.1">
    <property type="nucleotide sequence ID" value="NZ_QXHD01000004.1"/>
</dbReference>
<dbReference type="PROSITE" id="PS51257">
    <property type="entry name" value="PROKAR_LIPOPROTEIN"/>
    <property type="match status" value="1"/>
</dbReference>
<gene>
    <name evidence="3" type="ORF">DXZ20_28505</name>
</gene>
<feature type="repeat" description="TPR" evidence="1">
    <location>
        <begin position="152"/>
        <end position="185"/>
    </location>
</feature>
<organism evidence="3 4">
    <name type="scientific">Adonisia turfae CCMR0081</name>
    <dbReference type="NCBI Taxonomy" id="2292702"/>
    <lineage>
        <taxon>Bacteria</taxon>
        <taxon>Bacillati</taxon>
        <taxon>Cyanobacteriota</taxon>
        <taxon>Adonisia</taxon>
        <taxon>Adonisia turfae</taxon>
    </lineage>
</organism>
<dbReference type="Pfam" id="PF14559">
    <property type="entry name" value="TPR_19"/>
    <property type="match status" value="1"/>
</dbReference>
<proteinExistence type="predicted"/>
<keyword evidence="2" id="KW-0732">Signal</keyword>
<evidence type="ECO:0000256" key="1">
    <source>
        <dbReference type="PROSITE-ProRule" id="PRU00339"/>
    </source>
</evidence>
<feature type="repeat" description="TPR" evidence="1">
    <location>
        <begin position="118"/>
        <end position="151"/>
    </location>
</feature>
<dbReference type="EMBL" id="QXHD01000004">
    <property type="protein sequence ID" value="NEZ59516.1"/>
    <property type="molecule type" value="Genomic_DNA"/>
</dbReference>
<dbReference type="PROSITE" id="PS50293">
    <property type="entry name" value="TPR_REGION"/>
    <property type="match status" value="1"/>
</dbReference>
<feature type="signal peptide" evidence="2">
    <location>
        <begin position="1"/>
        <end position="28"/>
    </location>
</feature>
<dbReference type="PANTHER" id="PTHR12558:SF13">
    <property type="entry name" value="CELL DIVISION CYCLE PROTEIN 27 HOMOLOG"/>
    <property type="match status" value="1"/>
</dbReference>
<feature type="chain" id="PRO_5026989236" evidence="2">
    <location>
        <begin position="29"/>
        <end position="289"/>
    </location>
</feature>
<dbReference type="Pfam" id="PF13414">
    <property type="entry name" value="TPR_11"/>
    <property type="match status" value="1"/>
</dbReference>
<reference evidence="3 4" key="1">
    <citation type="journal article" date="2020" name="Microb. Ecol.">
        <title>Ecogenomics of the Marine Benthic Filamentous Cyanobacterium Adonisia.</title>
        <authorList>
            <person name="Walter J.M."/>
            <person name="Coutinho F.H."/>
            <person name="Leomil L."/>
            <person name="Hargreaves P.I."/>
            <person name="Campeao M.E."/>
            <person name="Vieira V.V."/>
            <person name="Silva B.S."/>
            <person name="Fistarol G.O."/>
            <person name="Salomon P.S."/>
            <person name="Sawabe T."/>
            <person name="Mino S."/>
            <person name="Hosokawa M."/>
            <person name="Miyashita H."/>
            <person name="Maruyama F."/>
            <person name="van Verk M.C."/>
            <person name="Dutilh B.E."/>
            <person name="Thompson C.C."/>
            <person name="Thompson F.L."/>
        </authorList>
    </citation>
    <scope>NUCLEOTIDE SEQUENCE [LARGE SCALE GENOMIC DNA]</scope>
    <source>
        <strain evidence="3 4">CCMR0081</strain>
    </source>
</reference>
<evidence type="ECO:0000313" key="4">
    <source>
        <dbReference type="Proteomes" id="UP000481033"/>
    </source>
</evidence>
<dbReference type="AlphaFoldDB" id="A0A6M0RTL7"/>
<accession>A0A6M0RTL7</accession>
<evidence type="ECO:0000256" key="2">
    <source>
        <dbReference type="SAM" id="SignalP"/>
    </source>
</evidence>
<name>A0A6M0RTL7_9CYAN</name>
<dbReference type="PANTHER" id="PTHR12558">
    <property type="entry name" value="CELL DIVISION CYCLE 16,23,27"/>
    <property type="match status" value="1"/>
</dbReference>
<dbReference type="Proteomes" id="UP000481033">
    <property type="component" value="Unassembled WGS sequence"/>
</dbReference>
<dbReference type="PROSITE" id="PS50005">
    <property type="entry name" value="TPR"/>
    <property type="match status" value="3"/>
</dbReference>
<protein>
    <submittedName>
        <fullName evidence="3">Tetratricopeptide repeat protein</fullName>
    </submittedName>
</protein>
<keyword evidence="4" id="KW-1185">Reference proteome</keyword>
<dbReference type="SUPFAM" id="SSF48452">
    <property type="entry name" value="TPR-like"/>
    <property type="match status" value="1"/>
</dbReference>
<dbReference type="Gene3D" id="1.25.40.10">
    <property type="entry name" value="Tetratricopeptide repeat domain"/>
    <property type="match status" value="2"/>
</dbReference>
<dbReference type="InterPro" id="IPR011990">
    <property type="entry name" value="TPR-like_helical_dom_sf"/>
</dbReference>
<evidence type="ECO:0000313" key="3">
    <source>
        <dbReference type="EMBL" id="NEZ59516.1"/>
    </source>
</evidence>
<comment type="caution">
    <text evidence="3">The sequence shown here is derived from an EMBL/GenBank/DDBJ whole genome shotgun (WGS) entry which is preliminary data.</text>
</comment>
<dbReference type="SMART" id="SM00028">
    <property type="entry name" value="TPR"/>
    <property type="match status" value="5"/>
</dbReference>
<feature type="repeat" description="TPR" evidence="1">
    <location>
        <begin position="186"/>
        <end position="219"/>
    </location>
</feature>
<keyword evidence="1" id="KW-0802">TPR repeat</keyword>
<sequence>MNQLISRLTRPALAALLALFGCGWTAQAVEAQALLPYTLPLDEERLTATGLTLAQEAAQLAQFQQYEEALARIQLAAQLAPQDPQILALMGSLHLQVGDSAAAVTALETAKSISNDDPVIWFTLGSAYFSEGKYLQASNSLEKGLSLEPGNPGAHFDLGNAYYKLNRYDKAIEQYESAISFNESFWPAVNNIGLVLYEMGQLEPAIEQWERSLTLSDEEPEPTLAIAVARYAANINRPAAIESATAALERDSRYADLAFLEENLWGDRLLSATEAMFGTPGIQEVLAGL</sequence>